<dbReference type="Proteomes" id="UP001244341">
    <property type="component" value="Chromosome 6b"/>
</dbReference>
<feature type="region of interest" description="Disordered" evidence="1">
    <location>
        <begin position="15"/>
        <end position="84"/>
    </location>
</feature>
<organism evidence="2 3">
    <name type="scientific">Tetradesmus obliquus</name>
    <name type="common">Green alga</name>
    <name type="synonym">Acutodesmus obliquus</name>
    <dbReference type="NCBI Taxonomy" id="3088"/>
    <lineage>
        <taxon>Eukaryota</taxon>
        <taxon>Viridiplantae</taxon>
        <taxon>Chlorophyta</taxon>
        <taxon>core chlorophytes</taxon>
        <taxon>Chlorophyceae</taxon>
        <taxon>CS clade</taxon>
        <taxon>Sphaeropleales</taxon>
        <taxon>Scenedesmaceae</taxon>
        <taxon>Tetradesmus</taxon>
    </lineage>
</organism>
<gene>
    <name evidence="2" type="ORF">OEZ85_002240</name>
</gene>
<evidence type="ECO:0000313" key="3">
    <source>
        <dbReference type="Proteomes" id="UP001244341"/>
    </source>
</evidence>
<dbReference type="EMBL" id="CP126213">
    <property type="protein sequence ID" value="WIA15613.1"/>
    <property type="molecule type" value="Genomic_DNA"/>
</dbReference>
<evidence type="ECO:0000313" key="2">
    <source>
        <dbReference type="EMBL" id="WIA15613.1"/>
    </source>
</evidence>
<keyword evidence="3" id="KW-1185">Reference proteome</keyword>
<proteinExistence type="predicted"/>
<feature type="compositionally biased region" description="Pro residues" evidence="1">
    <location>
        <begin position="213"/>
        <end position="225"/>
    </location>
</feature>
<name>A0ABY8U2D2_TETOB</name>
<evidence type="ECO:0000256" key="1">
    <source>
        <dbReference type="SAM" id="MobiDB-lite"/>
    </source>
</evidence>
<accession>A0ABY8U2D2</accession>
<reference evidence="2 3" key="1">
    <citation type="submission" date="2023-05" db="EMBL/GenBank/DDBJ databases">
        <title>A 100% complete, gapless, phased diploid assembly of the Scenedesmus obliquus UTEX 3031 genome.</title>
        <authorList>
            <person name="Biondi T.C."/>
            <person name="Hanschen E.R."/>
            <person name="Kwon T."/>
            <person name="Eng W."/>
            <person name="Kruse C.P.S."/>
            <person name="Koehler S.I."/>
            <person name="Kunde Y."/>
            <person name="Gleasner C.D."/>
            <person name="You Mak K.T."/>
            <person name="Polle J."/>
            <person name="Hovde B.T."/>
            <person name="Starkenburg S.R."/>
        </authorList>
    </citation>
    <scope>NUCLEOTIDE SEQUENCE [LARGE SCALE GENOMIC DNA]</scope>
    <source>
        <strain evidence="2 3">DOE0152z</strain>
    </source>
</reference>
<feature type="region of interest" description="Disordered" evidence="1">
    <location>
        <begin position="191"/>
        <end position="241"/>
    </location>
</feature>
<sequence>MEDATEFCNYWTGAANAGDDYLEPTTPKRDNTPPYNRLHPSSNRPNLESFRPTLSGYNERYKYDNTRPSNQQYPAAAAPQRKPMDATAAAVDQLTRRMEKLQINPKQAKTDPAEQQQKIYRLQTALRRPTQADHIHLREEPSPANPEDEGDETYYYDQGVTGYVTYYEDDMLLNKRSTPDGDANYARMPRQRMAISPANESPYTVPRRVTSPPAAPPHAVPPPNGRPFNTALDRIWRQDAT</sequence>
<protein>
    <submittedName>
        <fullName evidence="2">Uncharacterized protein</fullName>
    </submittedName>
</protein>